<organism evidence="5 6">
    <name type="scientific">Haloplanus rubicundus</name>
    <dbReference type="NCBI Taxonomy" id="1547898"/>
    <lineage>
        <taxon>Archaea</taxon>
        <taxon>Methanobacteriati</taxon>
        <taxon>Methanobacteriota</taxon>
        <taxon>Stenosarchaea group</taxon>
        <taxon>Halobacteria</taxon>
        <taxon>Halobacteriales</taxon>
        <taxon>Haloferacaceae</taxon>
        <taxon>Haloplanus</taxon>
    </lineage>
</organism>
<dbReference type="Pfam" id="PF00005">
    <property type="entry name" value="ABC_tran"/>
    <property type="match status" value="1"/>
</dbReference>
<dbReference type="InterPro" id="IPR027417">
    <property type="entry name" value="P-loop_NTPase"/>
</dbReference>
<sequence length="242" mass="25422">MSSADAATDDEVPVVDLTDVTKTYDLGGVVEALAGVSLTLPEGSYTAVMGPSGSGKSTLLNLIGALDTPTEGRVVVAGQDVGTATEAERAGLRGTEVGFVFQTFNLLPRLTAVENVALPLVFAGVPRDERTARARELLADVGLGDRTDHLPTELSGGQRQRVAIARALAADPALVLADEPTGNVDTETGGRVLDIFDDLHARGNTLLLVTHERHVAERAERIVHVRDGELVRVEDLGAEADD</sequence>
<dbReference type="InterPro" id="IPR017911">
    <property type="entry name" value="MacB-like_ATP-bd"/>
</dbReference>
<dbReference type="InterPro" id="IPR003439">
    <property type="entry name" value="ABC_transporter-like_ATP-bd"/>
</dbReference>
<reference evidence="5 6" key="1">
    <citation type="submission" date="2018-07" db="EMBL/GenBank/DDBJ databases">
        <title>Genome sequences of Haloplanus sp. CBA1113.</title>
        <authorList>
            <person name="Kim Y.B."/>
            <person name="Roh S.W."/>
        </authorList>
    </citation>
    <scope>NUCLEOTIDE SEQUENCE [LARGE SCALE GENOMIC DNA]</scope>
    <source>
        <strain evidence="5 6">CBA1113</strain>
    </source>
</reference>
<keyword evidence="3 5" id="KW-0067">ATP-binding</keyword>
<proteinExistence type="predicted"/>
<dbReference type="InterPro" id="IPR003593">
    <property type="entry name" value="AAA+_ATPase"/>
</dbReference>
<feature type="domain" description="ABC transporter" evidence="4">
    <location>
        <begin position="15"/>
        <end position="242"/>
    </location>
</feature>
<dbReference type="Proteomes" id="UP000253273">
    <property type="component" value="Chromosome"/>
</dbReference>
<dbReference type="PROSITE" id="PS50893">
    <property type="entry name" value="ABC_TRANSPORTER_2"/>
    <property type="match status" value="1"/>
</dbReference>
<evidence type="ECO:0000259" key="4">
    <source>
        <dbReference type="PROSITE" id="PS50893"/>
    </source>
</evidence>
<name>A0A345E5P7_9EURY</name>
<dbReference type="PROSITE" id="PS00211">
    <property type="entry name" value="ABC_TRANSPORTER_1"/>
    <property type="match status" value="1"/>
</dbReference>
<evidence type="ECO:0000313" key="6">
    <source>
        <dbReference type="Proteomes" id="UP000253273"/>
    </source>
</evidence>
<accession>A0A345E5P7</accession>
<dbReference type="KEGG" id="haj:DU500_14395"/>
<dbReference type="GO" id="GO:0098796">
    <property type="term" value="C:membrane protein complex"/>
    <property type="evidence" value="ECO:0007669"/>
    <property type="project" value="UniProtKB-ARBA"/>
</dbReference>
<dbReference type="GeneID" id="37284598"/>
<keyword evidence="2" id="KW-0547">Nucleotide-binding</keyword>
<dbReference type="InterPro" id="IPR015854">
    <property type="entry name" value="ABC_transpr_LolD-like"/>
</dbReference>
<dbReference type="OrthoDB" id="302885at2157"/>
<gene>
    <name evidence="5" type="ORF">DU500_14395</name>
</gene>
<dbReference type="FunFam" id="3.40.50.300:FF:000032">
    <property type="entry name" value="Export ABC transporter ATP-binding protein"/>
    <property type="match status" value="1"/>
</dbReference>
<keyword evidence="1" id="KW-0813">Transport</keyword>
<protein>
    <submittedName>
        <fullName evidence="5">ABC transporter ATP-binding protein</fullName>
    </submittedName>
</protein>
<dbReference type="PANTHER" id="PTHR24220:SF86">
    <property type="entry name" value="ABC TRANSPORTER ABCH.1"/>
    <property type="match status" value="1"/>
</dbReference>
<evidence type="ECO:0000256" key="3">
    <source>
        <dbReference type="ARBA" id="ARBA00022840"/>
    </source>
</evidence>
<dbReference type="Gene3D" id="3.40.50.300">
    <property type="entry name" value="P-loop containing nucleotide triphosphate hydrolases"/>
    <property type="match status" value="1"/>
</dbReference>
<dbReference type="GO" id="GO:0022857">
    <property type="term" value="F:transmembrane transporter activity"/>
    <property type="evidence" value="ECO:0007669"/>
    <property type="project" value="TreeGrafter"/>
</dbReference>
<dbReference type="EMBL" id="CP031150">
    <property type="protein sequence ID" value="AXG07519.1"/>
    <property type="molecule type" value="Genomic_DNA"/>
</dbReference>
<dbReference type="CDD" id="cd03255">
    <property type="entry name" value="ABC_MJ0796_LolCDE_FtsE"/>
    <property type="match status" value="1"/>
</dbReference>
<dbReference type="AlphaFoldDB" id="A0A345E5P7"/>
<dbReference type="PANTHER" id="PTHR24220">
    <property type="entry name" value="IMPORT ATP-BINDING PROTEIN"/>
    <property type="match status" value="1"/>
</dbReference>
<dbReference type="GO" id="GO:0005886">
    <property type="term" value="C:plasma membrane"/>
    <property type="evidence" value="ECO:0007669"/>
    <property type="project" value="TreeGrafter"/>
</dbReference>
<keyword evidence="6" id="KW-1185">Reference proteome</keyword>
<evidence type="ECO:0000256" key="1">
    <source>
        <dbReference type="ARBA" id="ARBA00022448"/>
    </source>
</evidence>
<dbReference type="InterPro" id="IPR017871">
    <property type="entry name" value="ABC_transporter-like_CS"/>
</dbReference>
<dbReference type="GO" id="GO:0005524">
    <property type="term" value="F:ATP binding"/>
    <property type="evidence" value="ECO:0007669"/>
    <property type="project" value="UniProtKB-KW"/>
</dbReference>
<evidence type="ECO:0000313" key="5">
    <source>
        <dbReference type="EMBL" id="AXG07519.1"/>
    </source>
</evidence>
<dbReference type="SMART" id="SM00382">
    <property type="entry name" value="AAA"/>
    <property type="match status" value="1"/>
</dbReference>
<dbReference type="SUPFAM" id="SSF52540">
    <property type="entry name" value="P-loop containing nucleoside triphosphate hydrolases"/>
    <property type="match status" value="1"/>
</dbReference>
<evidence type="ECO:0000256" key="2">
    <source>
        <dbReference type="ARBA" id="ARBA00022741"/>
    </source>
</evidence>
<dbReference type="GO" id="GO:0016887">
    <property type="term" value="F:ATP hydrolysis activity"/>
    <property type="evidence" value="ECO:0007669"/>
    <property type="project" value="InterPro"/>
</dbReference>
<dbReference type="RefSeq" id="WP_114586645.1">
    <property type="nucleotide sequence ID" value="NZ_CP031150.1"/>
</dbReference>